<evidence type="ECO:0000313" key="3">
    <source>
        <dbReference type="Proteomes" id="UP001240447"/>
    </source>
</evidence>
<feature type="compositionally biased region" description="Basic and acidic residues" evidence="1">
    <location>
        <begin position="119"/>
        <end position="173"/>
    </location>
</feature>
<protein>
    <submittedName>
        <fullName evidence="2">Uncharacterized protein</fullName>
    </submittedName>
</protein>
<sequence>MSGTSLLVTAPIDLIPPMITTAIPAASSRPKSSDAPAEPSVLVDLAVLDPEGALDELHAHAEEAGQDHPERRARSADDDRRTDAGDVAQTDRAGQSGGQRLEVGDLPGVRAPGVAPAHQWDRGRPAGELDAPQVDREHDARDHHVDDEQRHLDPEDRRSVEDHRPHGLGERIEGLVDRRLDPAQPSVLCRHACAVPPR</sequence>
<gene>
    <name evidence="2" type="ORF">J2S59_003629</name>
</gene>
<keyword evidence="3" id="KW-1185">Reference proteome</keyword>
<organism evidence="2 3">
    <name type="scientific">Nocardioides massiliensis</name>
    <dbReference type="NCBI Taxonomy" id="1325935"/>
    <lineage>
        <taxon>Bacteria</taxon>
        <taxon>Bacillati</taxon>
        <taxon>Actinomycetota</taxon>
        <taxon>Actinomycetes</taxon>
        <taxon>Propionibacteriales</taxon>
        <taxon>Nocardioidaceae</taxon>
        <taxon>Nocardioides</taxon>
    </lineage>
</organism>
<proteinExistence type="predicted"/>
<feature type="region of interest" description="Disordered" evidence="1">
    <location>
        <begin position="25"/>
        <end position="173"/>
    </location>
</feature>
<comment type="caution">
    <text evidence="2">The sequence shown here is derived from an EMBL/GenBank/DDBJ whole genome shotgun (WGS) entry which is preliminary data.</text>
</comment>
<dbReference type="Proteomes" id="UP001240447">
    <property type="component" value="Unassembled WGS sequence"/>
</dbReference>
<reference evidence="2 3" key="1">
    <citation type="submission" date="2023-07" db="EMBL/GenBank/DDBJ databases">
        <title>Sequencing the genomes of 1000 actinobacteria strains.</title>
        <authorList>
            <person name="Klenk H.-P."/>
        </authorList>
    </citation>
    <scope>NUCLEOTIDE SEQUENCE [LARGE SCALE GENOMIC DNA]</scope>
    <source>
        <strain evidence="2 3">GD13</strain>
    </source>
</reference>
<accession>A0ABT9NVH3</accession>
<feature type="compositionally biased region" description="Basic and acidic residues" evidence="1">
    <location>
        <begin position="55"/>
        <end position="84"/>
    </location>
</feature>
<evidence type="ECO:0000313" key="2">
    <source>
        <dbReference type="EMBL" id="MDP9823820.1"/>
    </source>
</evidence>
<dbReference type="EMBL" id="JAUSQM010000001">
    <property type="protein sequence ID" value="MDP9823820.1"/>
    <property type="molecule type" value="Genomic_DNA"/>
</dbReference>
<evidence type="ECO:0000256" key="1">
    <source>
        <dbReference type="SAM" id="MobiDB-lite"/>
    </source>
</evidence>
<name>A0ABT9NVH3_9ACTN</name>